<evidence type="ECO:0008006" key="4">
    <source>
        <dbReference type="Google" id="ProtNLM"/>
    </source>
</evidence>
<reference evidence="2 3" key="1">
    <citation type="submission" date="2019-05" db="EMBL/GenBank/DDBJ databases">
        <title>Colwellia ponticola sp. nov., isolated from seawater.</title>
        <authorList>
            <person name="Yoon J.-H."/>
        </authorList>
    </citation>
    <scope>NUCLEOTIDE SEQUENCE [LARGE SCALE GENOMIC DNA]</scope>
    <source>
        <strain evidence="2 3">OISW-25</strain>
    </source>
</reference>
<feature type="compositionally biased region" description="Basic and acidic residues" evidence="1">
    <location>
        <begin position="129"/>
        <end position="150"/>
    </location>
</feature>
<evidence type="ECO:0000313" key="2">
    <source>
        <dbReference type="EMBL" id="TMM45684.1"/>
    </source>
</evidence>
<feature type="region of interest" description="Disordered" evidence="1">
    <location>
        <begin position="37"/>
        <end position="163"/>
    </location>
</feature>
<proteinExistence type="predicted"/>
<dbReference type="EMBL" id="SZVP01000005">
    <property type="protein sequence ID" value="TMM45684.1"/>
    <property type="molecule type" value="Genomic_DNA"/>
</dbReference>
<dbReference type="OrthoDB" id="9812722at2"/>
<sequence>MNITPHTTSLPLATVVNQPTDGLRRENNQREIITKVIGTNPSAADKGVASDKERARTPAQSNEQLDFTSLRKQAEHAASVITEQDNHQNEQQSGQQEQNTEKGQEEQDNPKVNAVKNGQSDQNSEQVQVDEKIISQLQQRDKEVKAHELAHASTGGATTGSPSYTFEIGPDGKKYAVGGEVAVDLSSVAGDPQATIVKMQKVYAAALAPANPSTQDTRVAASAAQKILAAQSELLALKNEKLSQAHSANASSSPESKASSNFYTNNSRNSSDEFDALINRTFYAQDAIAPSSSTEQLNSLAVNTVQSSEVLQRANRIENFYFNISQGYEKPDNFQFEITA</sequence>
<gene>
    <name evidence="2" type="ORF">FCS21_07630</name>
</gene>
<comment type="caution">
    <text evidence="2">The sequence shown here is derived from an EMBL/GenBank/DDBJ whole genome shotgun (WGS) entry which is preliminary data.</text>
</comment>
<dbReference type="RefSeq" id="WP_138622059.1">
    <property type="nucleotide sequence ID" value="NZ_SZVP01000005.1"/>
</dbReference>
<feature type="compositionally biased region" description="Polar residues" evidence="1">
    <location>
        <begin position="58"/>
        <end position="71"/>
    </location>
</feature>
<evidence type="ECO:0000313" key="3">
    <source>
        <dbReference type="Proteomes" id="UP000307702"/>
    </source>
</evidence>
<protein>
    <recommendedName>
        <fullName evidence="4">Catalase</fullName>
    </recommendedName>
</protein>
<dbReference type="Proteomes" id="UP000307702">
    <property type="component" value="Unassembled WGS sequence"/>
</dbReference>
<feature type="compositionally biased region" description="Low complexity" evidence="1">
    <location>
        <begin position="89"/>
        <end position="98"/>
    </location>
</feature>
<feature type="compositionally biased region" description="Basic and acidic residues" evidence="1">
    <location>
        <begin position="99"/>
        <end position="109"/>
    </location>
</feature>
<feature type="region of interest" description="Disordered" evidence="1">
    <location>
        <begin position="245"/>
        <end position="266"/>
    </location>
</feature>
<name>A0A8H2JLY7_9GAMM</name>
<accession>A0A8H2JLY7</accession>
<keyword evidence="3" id="KW-1185">Reference proteome</keyword>
<dbReference type="InterPro" id="IPR021973">
    <property type="entry name" value="SprA-related"/>
</dbReference>
<feature type="compositionally biased region" description="Low complexity" evidence="1">
    <location>
        <begin position="245"/>
        <end position="260"/>
    </location>
</feature>
<organism evidence="2 3">
    <name type="scientific">Colwellia ponticola</name>
    <dbReference type="NCBI Taxonomy" id="2304625"/>
    <lineage>
        <taxon>Bacteria</taxon>
        <taxon>Pseudomonadati</taxon>
        <taxon>Pseudomonadota</taxon>
        <taxon>Gammaproteobacteria</taxon>
        <taxon>Alteromonadales</taxon>
        <taxon>Colwelliaceae</taxon>
        <taxon>Colwellia</taxon>
    </lineage>
</organism>
<evidence type="ECO:0000256" key="1">
    <source>
        <dbReference type="SAM" id="MobiDB-lite"/>
    </source>
</evidence>
<feature type="compositionally biased region" description="Polar residues" evidence="1">
    <location>
        <begin position="116"/>
        <end position="127"/>
    </location>
</feature>
<dbReference type="AlphaFoldDB" id="A0A8H2JLY7"/>
<dbReference type="Pfam" id="PF12118">
    <property type="entry name" value="SprA-related"/>
    <property type="match status" value="1"/>
</dbReference>